<keyword evidence="3" id="KW-1185">Reference proteome</keyword>
<dbReference type="Proteomes" id="UP000799537">
    <property type="component" value="Unassembled WGS sequence"/>
</dbReference>
<reference evidence="2" key="1">
    <citation type="journal article" date="2020" name="Stud. Mycol.">
        <title>101 Dothideomycetes genomes: a test case for predicting lifestyles and emergence of pathogens.</title>
        <authorList>
            <person name="Haridas S."/>
            <person name="Albert R."/>
            <person name="Binder M."/>
            <person name="Bloem J."/>
            <person name="Labutti K."/>
            <person name="Salamov A."/>
            <person name="Andreopoulos B."/>
            <person name="Baker S."/>
            <person name="Barry K."/>
            <person name="Bills G."/>
            <person name="Bluhm B."/>
            <person name="Cannon C."/>
            <person name="Castanera R."/>
            <person name="Culley D."/>
            <person name="Daum C."/>
            <person name="Ezra D."/>
            <person name="Gonzalez J."/>
            <person name="Henrissat B."/>
            <person name="Kuo A."/>
            <person name="Liang C."/>
            <person name="Lipzen A."/>
            <person name="Lutzoni F."/>
            <person name="Magnuson J."/>
            <person name="Mondo S."/>
            <person name="Nolan M."/>
            <person name="Ohm R."/>
            <person name="Pangilinan J."/>
            <person name="Park H.-J."/>
            <person name="Ramirez L."/>
            <person name="Alfaro M."/>
            <person name="Sun H."/>
            <person name="Tritt A."/>
            <person name="Yoshinaga Y."/>
            <person name="Zwiers L.-H."/>
            <person name="Turgeon B."/>
            <person name="Goodwin S."/>
            <person name="Spatafora J."/>
            <person name="Crous P."/>
            <person name="Grigoriev I."/>
        </authorList>
    </citation>
    <scope>NUCLEOTIDE SEQUENCE</scope>
    <source>
        <strain evidence="2">ATCC 36951</strain>
    </source>
</reference>
<dbReference type="EMBL" id="ML993630">
    <property type="protein sequence ID" value="KAF2160056.1"/>
    <property type="molecule type" value="Genomic_DNA"/>
</dbReference>
<dbReference type="AlphaFoldDB" id="A0A6A6C3T6"/>
<protein>
    <submittedName>
        <fullName evidence="2">Uncharacterized protein</fullName>
    </submittedName>
</protein>
<proteinExistence type="predicted"/>
<feature type="region of interest" description="Disordered" evidence="1">
    <location>
        <begin position="127"/>
        <end position="183"/>
    </location>
</feature>
<gene>
    <name evidence="2" type="ORF">M409DRAFT_29506</name>
</gene>
<sequence>MDLSQGPSLQHFQLGSSFTPENQMSTIPLPISPHDPGQLPSTVCDDNAGASTVSDLSLPYPSRTCAQHHSANLSYAAEGADGAELPEEIDEIWRKLFEEEGIMDTPTPSFRCPRGPERDVMVAQHAAGGDTSASPTYQHRRHRPARNHHEASTIAGPSPRTSPPAPQRAFAAPAPSVARSTSIRASNQRFRTLLRQQADPSPPAFSRAPVHNNSAPSALSISLLLPKPASPPYHELGFPDARAASSWTGRAQHQQGFVVRRSVKSMPLPQPELAGAVVRSCAVEGPGGRYEAEDVFFGVGDDGVGGRR</sequence>
<organism evidence="2 3">
    <name type="scientific">Zasmidium cellare ATCC 36951</name>
    <dbReference type="NCBI Taxonomy" id="1080233"/>
    <lineage>
        <taxon>Eukaryota</taxon>
        <taxon>Fungi</taxon>
        <taxon>Dikarya</taxon>
        <taxon>Ascomycota</taxon>
        <taxon>Pezizomycotina</taxon>
        <taxon>Dothideomycetes</taxon>
        <taxon>Dothideomycetidae</taxon>
        <taxon>Mycosphaerellales</taxon>
        <taxon>Mycosphaerellaceae</taxon>
        <taxon>Zasmidium</taxon>
    </lineage>
</organism>
<dbReference type="RefSeq" id="XP_033660945.1">
    <property type="nucleotide sequence ID" value="XM_033809500.1"/>
</dbReference>
<evidence type="ECO:0000313" key="2">
    <source>
        <dbReference type="EMBL" id="KAF2160056.1"/>
    </source>
</evidence>
<feature type="region of interest" description="Disordered" evidence="1">
    <location>
        <begin position="1"/>
        <end position="52"/>
    </location>
</feature>
<evidence type="ECO:0000256" key="1">
    <source>
        <dbReference type="SAM" id="MobiDB-lite"/>
    </source>
</evidence>
<accession>A0A6A6C3T6</accession>
<dbReference type="GeneID" id="54562772"/>
<feature type="compositionally biased region" description="Polar residues" evidence="1">
    <location>
        <begin position="1"/>
        <end position="26"/>
    </location>
</feature>
<name>A0A6A6C3T6_ZASCE</name>
<evidence type="ECO:0000313" key="3">
    <source>
        <dbReference type="Proteomes" id="UP000799537"/>
    </source>
</evidence>